<evidence type="ECO:0000313" key="2">
    <source>
        <dbReference type="Proteomes" id="UP000752013"/>
    </source>
</evidence>
<accession>A0A968GCT3</accession>
<evidence type="ECO:0000313" key="1">
    <source>
        <dbReference type="EMBL" id="NIZ47482.1"/>
    </source>
</evidence>
<comment type="caution">
    <text evidence="1">The sequence shown here is derived from an EMBL/GenBank/DDBJ whole genome shotgun (WGS) entry which is preliminary data.</text>
</comment>
<dbReference type="RefSeq" id="WP_167703895.1">
    <property type="nucleotide sequence ID" value="NZ_CP118168.1"/>
</dbReference>
<dbReference type="EMBL" id="JAATLK010000001">
    <property type="protein sequence ID" value="NIZ47482.1"/>
    <property type="molecule type" value="Genomic_DNA"/>
</dbReference>
<dbReference type="Proteomes" id="UP000752013">
    <property type="component" value="Unassembled WGS sequence"/>
</dbReference>
<reference evidence="1" key="1">
    <citation type="submission" date="2020-03" db="EMBL/GenBank/DDBJ databases">
        <title>Spirochaetal bacteria isolated from arthropods constitute a novel genus Entomospira genus novum within the order Spirochaetales.</title>
        <authorList>
            <person name="Grana-Miraglia L."/>
            <person name="Sikutova S."/>
            <person name="Fingerle V."/>
            <person name="Sing A."/>
            <person name="Castillo-Ramirez S."/>
            <person name="Margos G."/>
            <person name="Rudolf I."/>
        </authorList>
    </citation>
    <scope>NUCLEOTIDE SEQUENCE</scope>
    <source>
        <strain evidence="1">BR208</strain>
    </source>
</reference>
<keyword evidence="2" id="KW-1185">Reference proteome</keyword>
<sequence length="96" mass="11017">MQLPITVFPYVIGYHGEVAIVDKKLKSRCHNKPYHTLIAEGQIKVAFCQAFFHGESALQEVTELFNKTANTQYNLEGMKRLLGVFEITQAKKIRYI</sequence>
<name>A0A968GCT3_9SPIO</name>
<gene>
    <name evidence="1" type="ORF">HCT46_06110</name>
</gene>
<proteinExistence type="predicted"/>
<organism evidence="1 2">
    <name type="scientific">Entomospira nematocerorum</name>
    <dbReference type="NCBI Taxonomy" id="2719987"/>
    <lineage>
        <taxon>Bacteria</taxon>
        <taxon>Pseudomonadati</taxon>
        <taxon>Spirochaetota</taxon>
        <taxon>Spirochaetia</taxon>
        <taxon>Spirochaetales</taxon>
        <taxon>Spirochaetaceae</taxon>
        <taxon>Entomospira</taxon>
    </lineage>
</organism>
<protein>
    <submittedName>
        <fullName evidence="1">Uncharacterized protein</fullName>
    </submittedName>
</protein>
<dbReference type="AlphaFoldDB" id="A0A968GCT3"/>